<name>A0A4R8DQU3_9BACT</name>
<sequence length="77" mass="8285">MLVVLRTYGDYISANVVLGRLKEAGIHAFLQDEYGTTTLAYSSSGIKLVVPEEEARTASAMLGIMEDEASAATTEEE</sequence>
<proteinExistence type="predicted"/>
<dbReference type="AlphaFoldDB" id="A0A4R8DQU3"/>
<dbReference type="SUPFAM" id="SSF54913">
    <property type="entry name" value="GlnB-like"/>
    <property type="match status" value="1"/>
</dbReference>
<organism evidence="1 2">
    <name type="scientific">Dinghuibacter silviterrae</name>
    <dbReference type="NCBI Taxonomy" id="1539049"/>
    <lineage>
        <taxon>Bacteria</taxon>
        <taxon>Pseudomonadati</taxon>
        <taxon>Bacteroidota</taxon>
        <taxon>Chitinophagia</taxon>
        <taxon>Chitinophagales</taxon>
        <taxon>Chitinophagaceae</taxon>
        <taxon>Dinghuibacter</taxon>
    </lineage>
</organism>
<dbReference type="Proteomes" id="UP000294498">
    <property type="component" value="Unassembled WGS sequence"/>
</dbReference>
<dbReference type="RefSeq" id="WP_133990595.1">
    <property type="nucleotide sequence ID" value="NZ_SODV01000001.1"/>
</dbReference>
<evidence type="ECO:0000313" key="1">
    <source>
        <dbReference type="EMBL" id="TDW99686.1"/>
    </source>
</evidence>
<reference evidence="1 2" key="1">
    <citation type="submission" date="2019-03" db="EMBL/GenBank/DDBJ databases">
        <title>Genomic Encyclopedia of Type Strains, Phase IV (KMG-IV): sequencing the most valuable type-strain genomes for metagenomic binning, comparative biology and taxonomic classification.</title>
        <authorList>
            <person name="Goeker M."/>
        </authorList>
    </citation>
    <scope>NUCLEOTIDE SEQUENCE [LARGE SCALE GENOMIC DNA]</scope>
    <source>
        <strain evidence="1 2">DSM 100059</strain>
    </source>
</reference>
<dbReference type="EMBL" id="SODV01000001">
    <property type="protein sequence ID" value="TDW99686.1"/>
    <property type="molecule type" value="Genomic_DNA"/>
</dbReference>
<dbReference type="InterPro" id="IPR011322">
    <property type="entry name" value="N-reg_PII-like_a/b"/>
</dbReference>
<protein>
    <submittedName>
        <fullName evidence="1">Putative signal transducing protein</fullName>
    </submittedName>
</protein>
<evidence type="ECO:0000313" key="2">
    <source>
        <dbReference type="Proteomes" id="UP000294498"/>
    </source>
</evidence>
<gene>
    <name evidence="1" type="ORF">EDB95_0696</name>
</gene>
<accession>A0A4R8DQU3</accession>
<keyword evidence="2" id="KW-1185">Reference proteome</keyword>
<dbReference type="OrthoDB" id="8480302at2"/>
<comment type="caution">
    <text evidence="1">The sequence shown here is derived from an EMBL/GenBank/DDBJ whole genome shotgun (WGS) entry which is preliminary data.</text>
</comment>